<reference evidence="4" key="1">
    <citation type="submission" date="2016-10" db="EMBL/GenBank/DDBJ databases">
        <authorList>
            <person name="Varghese N."/>
            <person name="Submissions S."/>
        </authorList>
    </citation>
    <scope>NUCLEOTIDE SEQUENCE [LARGE SCALE GENOMIC DNA]</scope>
    <source>
        <strain evidence="4">KCTC 32246</strain>
    </source>
</reference>
<keyword evidence="1" id="KW-1133">Transmembrane helix</keyword>
<name>A0A1H2N9T1_9PSED</name>
<evidence type="ECO:0000313" key="4">
    <source>
        <dbReference type="Proteomes" id="UP000198675"/>
    </source>
</evidence>
<accession>A0A1H2N9T1</accession>
<evidence type="ECO:0000256" key="1">
    <source>
        <dbReference type="SAM" id="Phobius"/>
    </source>
</evidence>
<organism evidence="3 4">
    <name type="scientific">Pseudomonas sihuiensis</name>
    <dbReference type="NCBI Taxonomy" id="1274359"/>
    <lineage>
        <taxon>Bacteria</taxon>
        <taxon>Pseudomonadati</taxon>
        <taxon>Pseudomonadota</taxon>
        <taxon>Gammaproteobacteria</taxon>
        <taxon>Pseudomonadales</taxon>
        <taxon>Pseudomonadaceae</taxon>
        <taxon>Pseudomonas</taxon>
    </lineage>
</organism>
<sequence>MRAITYQKQRGAVLFIALIMLLVLTLLAINSMRGVTLETRITANRAQETKLINVADAALREAEFRYYGPGNIRDKLEPKAANCSTNNTLNVNGINKPCLLAIQNSNLLDFVNNPKEANEDYLGDSSSGGLLWMPYRGTDAENSTQASAQADAHWNSIRAGEAGNAAVNAEYGMVAEGQGTYFYLNNGRAGEVLYLQSTNANIYLGLNN</sequence>
<dbReference type="AlphaFoldDB" id="A0A1H2N9T1"/>
<gene>
    <name evidence="3" type="ORF">SAMN05216363_4973</name>
</gene>
<feature type="transmembrane region" description="Helical" evidence="1">
    <location>
        <begin position="12"/>
        <end position="32"/>
    </location>
</feature>
<keyword evidence="1" id="KW-0472">Membrane</keyword>
<protein>
    <submittedName>
        <fullName evidence="3">Type IV pilus assembly protein PilX</fullName>
    </submittedName>
</protein>
<dbReference type="InterPro" id="IPR025746">
    <property type="entry name" value="PilX_N_dom"/>
</dbReference>
<dbReference type="Pfam" id="PF14341">
    <property type="entry name" value="PilX_N"/>
    <property type="match status" value="1"/>
</dbReference>
<dbReference type="Proteomes" id="UP000198675">
    <property type="component" value="Chromosome I"/>
</dbReference>
<feature type="domain" description="Type 4 fimbrial biogenesis protein PilX N-terminal" evidence="2">
    <location>
        <begin position="10"/>
        <end position="60"/>
    </location>
</feature>
<proteinExistence type="predicted"/>
<keyword evidence="4" id="KW-1185">Reference proteome</keyword>
<dbReference type="EMBL" id="LT629797">
    <property type="protein sequence ID" value="SDV02259.1"/>
    <property type="molecule type" value="Genomic_DNA"/>
</dbReference>
<dbReference type="RefSeq" id="WP_092380136.1">
    <property type="nucleotide sequence ID" value="NZ_LT629797.1"/>
</dbReference>
<keyword evidence="1" id="KW-0812">Transmembrane</keyword>
<evidence type="ECO:0000259" key="2">
    <source>
        <dbReference type="Pfam" id="PF14341"/>
    </source>
</evidence>
<evidence type="ECO:0000313" key="3">
    <source>
        <dbReference type="EMBL" id="SDV02259.1"/>
    </source>
</evidence>